<organism evidence="1 2">
    <name type="scientific">Leptotrombidium deliense</name>
    <dbReference type="NCBI Taxonomy" id="299467"/>
    <lineage>
        <taxon>Eukaryota</taxon>
        <taxon>Metazoa</taxon>
        <taxon>Ecdysozoa</taxon>
        <taxon>Arthropoda</taxon>
        <taxon>Chelicerata</taxon>
        <taxon>Arachnida</taxon>
        <taxon>Acari</taxon>
        <taxon>Acariformes</taxon>
        <taxon>Trombidiformes</taxon>
        <taxon>Prostigmata</taxon>
        <taxon>Anystina</taxon>
        <taxon>Parasitengona</taxon>
        <taxon>Trombiculoidea</taxon>
        <taxon>Trombiculidae</taxon>
        <taxon>Leptotrombidium</taxon>
    </lineage>
</organism>
<proteinExistence type="predicted"/>
<dbReference type="SUPFAM" id="SSF50494">
    <property type="entry name" value="Trypsin-like serine proteases"/>
    <property type="match status" value="1"/>
</dbReference>
<reference evidence="1 2" key="1">
    <citation type="journal article" date="2018" name="Gigascience">
        <title>Genomes of trombidid mites reveal novel predicted allergens and laterally-transferred genes associated with secondary metabolism.</title>
        <authorList>
            <person name="Dong X."/>
            <person name="Chaisiri K."/>
            <person name="Xia D."/>
            <person name="Armstrong S.D."/>
            <person name="Fang Y."/>
            <person name="Donnelly M.J."/>
            <person name="Kadowaki T."/>
            <person name="McGarry J.W."/>
            <person name="Darby A.C."/>
            <person name="Makepeace B.L."/>
        </authorList>
    </citation>
    <scope>NUCLEOTIDE SEQUENCE [LARGE SCALE GENOMIC DNA]</scope>
    <source>
        <strain evidence="1">UoL-UT</strain>
    </source>
</reference>
<dbReference type="Proteomes" id="UP000288716">
    <property type="component" value="Unassembled WGS sequence"/>
</dbReference>
<protein>
    <recommendedName>
        <fullName evidence="3">Peptidase S1 domain-containing protein</fullName>
    </recommendedName>
</protein>
<dbReference type="InterPro" id="IPR043504">
    <property type="entry name" value="Peptidase_S1_PA_chymotrypsin"/>
</dbReference>
<comment type="caution">
    <text evidence="1">The sequence shown here is derived from an EMBL/GenBank/DDBJ whole genome shotgun (WGS) entry which is preliminary data.</text>
</comment>
<evidence type="ECO:0000313" key="1">
    <source>
        <dbReference type="EMBL" id="RWS22806.1"/>
    </source>
</evidence>
<accession>A0A443S5H2</accession>
<evidence type="ECO:0008006" key="3">
    <source>
        <dbReference type="Google" id="ProtNLM"/>
    </source>
</evidence>
<dbReference type="AlphaFoldDB" id="A0A443S5H2"/>
<dbReference type="EMBL" id="NCKV01007851">
    <property type="protein sequence ID" value="RWS22806.1"/>
    <property type="molecule type" value="Genomic_DNA"/>
</dbReference>
<gene>
    <name evidence="1" type="ORF">B4U80_13995</name>
</gene>
<keyword evidence="2" id="KW-1185">Reference proteome</keyword>
<dbReference type="VEuPathDB" id="VectorBase:LDEU009234"/>
<dbReference type="Gene3D" id="2.40.10.10">
    <property type="entry name" value="Trypsin-like serine proteases"/>
    <property type="match status" value="1"/>
</dbReference>
<name>A0A443S5H2_9ACAR</name>
<dbReference type="InterPro" id="IPR009003">
    <property type="entry name" value="Peptidase_S1_PA"/>
</dbReference>
<evidence type="ECO:0000313" key="2">
    <source>
        <dbReference type="Proteomes" id="UP000288716"/>
    </source>
</evidence>
<sequence>MKVPQDPLPSGAILMANNNGKFSAIGLKSFASKKNKTIPVVFTKVDNYITWIKENTVDGQYCDN</sequence>